<dbReference type="GO" id="GO:0019239">
    <property type="term" value="F:deaminase activity"/>
    <property type="evidence" value="ECO:0007669"/>
    <property type="project" value="UniProtKB-ARBA"/>
</dbReference>
<dbReference type="SUPFAM" id="SSF51556">
    <property type="entry name" value="Metallo-dependent hydrolases"/>
    <property type="match status" value="1"/>
</dbReference>
<dbReference type="PANTHER" id="PTHR43794">
    <property type="entry name" value="AMINOHYDROLASE SSNA-RELATED"/>
    <property type="match status" value="1"/>
</dbReference>
<dbReference type="CDD" id="cd01298">
    <property type="entry name" value="ATZ_TRZ_like"/>
    <property type="match status" value="1"/>
</dbReference>
<dbReference type="InterPro" id="IPR006680">
    <property type="entry name" value="Amidohydro-rel"/>
</dbReference>
<dbReference type="InterPro" id="IPR011059">
    <property type="entry name" value="Metal-dep_hydrolase_composite"/>
</dbReference>
<feature type="domain" description="Amidohydrolase-related" evidence="5">
    <location>
        <begin position="58"/>
        <end position="423"/>
    </location>
</feature>
<dbReference type="NCBIfam" id="NF006055">
    <property type="entry name" value="PRK08203.1"/>
    <property type="match status" value="1"/>
</dbReference>
<dbReference type="KEGG" id="plal:FXN65_19100"/>
<dbReference type="Proteomes" id="UP000327179">
    <property type="component" value="Chromosome"/>
</dbReference>
<dbReference type="InterPro" id="IPR050287">
    <property type="entry name" value="MTA/SAH_deaminase"/>
</dbReference>
<keyword evidence="2" id="KW-0479">Metal-binding</keyword>
<evidence type="ECO:0000256" key="4">
    <source>
        <dbReference type="ARBA" id="ARBA00022833"/>
    </source>
</evidence>
<evidence type="ECO:0000313" key="6">
    <source>
        <dbReference type="EMBL" id="QEY64057.1"/>
    </source>
</evidence>
<organism evidence="6 7">
    <name type="scientific">Metapseudomonas lalkuanensis</name>
    <dbReference type="NCBI Taxonomy" id="2604832"/>
    <lineage>
        <taxon>Bacteria</taxon>
        <taxon>Pseudomonadati</taxon>
        <taxon>Pseudomonadota</taxon>
        <taxon>Gammaproteobacteria</taxon>
        <taxon>Pseudomonadales</taxon>
        <taxon>Pseudomonadaceae</taxon>
        <taxon>Metapseudomonas</taxon>
    </lineage>
</organism>
<dbReference type="SUPFAM" id="SSF51338">
    <property type="entry name" value="Composite domain of metallo-dependent hydrolases"/>
    <property type="match status" value="1"/>
</dbReference>
<keyword evidence="3 6" id="KW-0378">Hydrolase</keyword>
<protein>
    <submittedName>
        <fullName evidence="6">8-oxoguanine deaminase</fullName>
        <ecNumber evidence="6">3.5.4.32</ecNumber>
    </submittedName>
</protein>
<dbReference type="Pfam" id="PF01979">
    <property type="entry name" value="Amidohydro_1"/>
    <property type="match status" value="1"/>
</dbReference>
<dbReference type="Gene3D" id="2.30.40.10">
    <property type="entry name" value="Urease, subunit C, domain 1"/>
    <property type="match status" value="1"/>
</dbReference>
<evidence type="ECO:0000256" key="3">
    <source>
        <dbReference type="ARBA" id="ARBA00022801"/>
    </source>
</evidence>
<evidence type="ECO:0000259" key="5">
    <source>
        <dbReference type="Pfam" id="PF01979"/>
    </source>
</evidence>
<keyword evidence="4" id="KW-0862">Zinc</keyword>
<proteinExistence type="inferred from homology"/>
<dbReference type="GO" id="GO:0046872">
    <property type="term" value="F:metal ion binding"/>
    <property type="evidence" value="ECO:0007669"/>
    <property type="project" value="UniProtKB-KW"/>
</dbReference>
<dbReference type="FunFam" id="3.20.20.140:FF:000014">
    <property type="entry name" value="5-methylthioadenosine/S-adenosylhomocysteine deaminase"/>
    <property type="match status" value="1"/>
</dbReference>
<name>A0A5J6QP53_9GAMM</name>
<evidence type="ECO:0000256" key="1">
    <source>
        <dbReference type="ARBA" id="ARBA00006745"/>
    </source>
</evidence>
<keyword evidence="7" id="KW-1185">Reference proteome</keyword>
<evidence type="ECO:0000256" key="2">
    <source>
        <dbReference type="ARBA" id="ARBA00022723"/>
    </source>
</evidence>
<reference evidence="6 7" key="1">
    <citation type="submission" date="2019-08" db="EMBL/GenBank/DDBJ databases">
        <title>Whole-genome Sequencing of e-waste polymer degrading bacterium Pseudomonas sp. strain PE08.</title>
        <authorList>
            <person name="Kirdat K."/>
            <person name="Debbarma P."/>
            <person name="Narawade N."/>
            <person name="Suyal D."/>
            <person name="Thorat V."/>
            <person name="Shouche Y."/>
            <person name="Goel R."/>
            <person name="Yadav A."/>
        </authorList>
    </citation>
    <scope>NUCLEOTIDE SEQUENCE [LARGE SCALE GENOMIC DNA]</scope>
    <source>
        <strain evidence="6 7">PE08</strain>
    </source>
</reference>
<dbReference type="GO" id="GO:0102127">
    <property type="term" value="F:8-oxoguanine deaminase activity"/>
    <property type="evidence" value="ECO:0007669"/>
    <property type="project" value="UniProtKB-EC"/>
</dbReference>
<dbReference type="EC" id="3.5.4.32" evidence="6"/>
<dbReference type="AlphaFoldDB" id="A0A5J6QP53"/>
<dbReference type="Gene3D" id="3.20.20.140">
    <property type="entry name" value="Metal-dependent hydrolases"/>
    <property type="match status" value="1"/>
</dbReference>
<gene>
    <name evidence="6" type="ORF">FXN65_19100</name>
</gene>
<comment type="similarity">
    <text evidence="1">Belongs to the metallo-dependent hydrolases superfamily. ATZ/TRZ family.</text>
</comment>
<sequence length="452" mass="48792">MGKTLLVKNADLLVTMDGQRREIRQGGMFIEDNRIVQVGPSSELPQSADEVLDMKGKIVIPGLVNTHHHMYQSLTRVVPAAQDGELFNWLTNLYPIWARLTPEMIGVSTQTAMAELILSGCTTSSDHLYIYPNGCKLDDSIHAAGEIGMRFHAARGSMSVGRSQGGLPPDSVVEKEADILKESQRLIEDYHDASHGSMLRVVVAPCSPFSVSRDLMREAAVLARQYGVSLHTHLAENVNDIAYSREKFGMTPAEYAEDLGWVGHDVWHAHCVQLDEHGIELFARTGTGVAHCPCSNMRLASGIAPVRRMRDAGVPVGLGVDGSASNDGASMIGEVRQALLLQRVGFGPDAMTAREALEIATLGGAKVLNRDDIGALAPGMVADFVAFDLNHVAYAGALHDPLAALVFCTPTHVSTSVINGKVVVRDGHLVTVDLPRVLERHNQLAHQLVSGE</sequence>
<dbReference type="RefSeq" id="WP_151135327.1">
    <property type="nucleotide sequence ID" value="NZ_CP043311.1"/>
</dbReference>
<evidence type="ECO:0000313" key="7">
    <source>
        <dbReference type="Proteomes" id="UP000327179"/>
    </source>
</evidence>
<accession>A0A5J6QP53</accession>
<dbReference type="InterPro" id="IPR032466">
    <property type="entry name" value="Metal_Hydrolase"/>
</dbReference>
<dbReference type="EMBL" id="CP043311">
    <property type="protein sequence ID" value="QEY64057.1"/>
    <property type="molecule type" value="Genomic_DNA"/>
</dbReference>
<dbReference type="PANTHER" id="PTHR43794:SF11">
    <property type="entry name" value="AMIDOHYDROLASE-RELATED DOMAIN-CONTAINING PROTEIN"/>
    <property type="match status" value="1"/>
</dbReference>